<accession>Q23FC5</accession>
<proteinExistence type="predicted"/>
<keyword evidence="2 3" id="KW-0812">Transmembrane</keyword>
<gene>
    <name evidence="3" type="ORF">TTHERM_00378920</name>
</gene>
<feature type="transmembrane region" description="Helical" evidence="2">
    <location>
        <begin position="2045"/>
        <end position="2064"/>
    </location>
</feature>
<dbReference type="InterPro" id="IPR012334">
    <property type="entry name" value="Pectin_lyas_fold"/>
</dbReference>
<evidence type="ECO:0000313" key="4">
    <source>
        <dbReference type="Proteomes" id="UP000009168"/>
    </source>
</evidence>
<dbReference type="PANTHER" id="PTHR11319">
    <property type="entry name" value="G PROTEIN-COUPLED RECEPTOR-RELATED"/>
    <property type="match status" value="1"/>
</dbReference>
<feature type="transmembrane region" description="Helical" evidence="2">
    <location>
        <begin position="2100"/>
        <end position="2126"/>
    </location>
</feature>
<dbReference type="Proteomes" id="UP000009168">
    <property type="component" value="Unassembled WGS sequence"/>
</dbReference>
<dbReference type="Gene3D" id="2.160.20.10">
    <property type="entry name" value="Single-stranded right-handed beta-helix, Pectin lyase-like"/>
    <property type="match status" value="1"/>
</dbReference>
<feature type="transmembrane region" description="Helical" evidence="2">
    <location>
        <begin position="1814"/>
        <end position="1835"/>
    </location>
</feature>
<evidence type="ECO:0000256" key="1">
    <source>
        <dbReference type="SAM" id="MobiDB-lite"/>
    </source>
</evidence>
<protein>
    <submittedName>
        <fullName evidence="3">Transmembrane protein, putative</fullName>
    </submittedName>
</protein>
<feature type="compositionally biased region" description="Acidic residues" evidence="1">
    <location>
        <begin position="2610"/>
        <end position="2619"/>
    </location>
</feature>
<evidence type="ECO:0000313" key="3">
    <source>
        <dbReference type="EMBL" id="EAR95228.2"/>
    </source>
</evidence>
<dbReference type="GeneID" id="7828289"/>
<keyword evidence="2" id="KW-1133">Transmembrane helix</keyword>
<feature type="transmembrane region" description="Helical" evidence="2">
    <location>
        <begin position="1765"/>
        <end position="1793"/>
    </location>
</feature>
<dbReference type="KEGG" id="tet:TTHERM_00378920"/>
<dbReference type="InterPro" id="IPR006626">
    <property type="entry name" value="PbH1"/>
</dbReference>
<dbReference type="PANTHER" id="PTHR11319:SF35">
    <property type="entry name" value="OUTER MEMBRANE PROTEIN PMPC-RELATED"/>
    <property type="match status" value="1"/>
</dbReference>
<dbReference type="InParanoid" id="Q23FC5"/>
<feature type="compositionally biased region" description="Polar residues" evidence="1">
    <location>
        <begin position="2630"/>
        <end position="2641"/>
    </location>
</feature>
<organism evidence="3 4">
    <name type="scientific">Tetrahymena thermophila (strain SB210)</name>
    <dbReference type="NCBI Taxonomy" id="312017"/>
    <lineage>
        <taxon>Eukaryota</taxon>
        <taxon>Sar</taxon>
        <taxon>Alveolata</taxon>
        <taxon>Ciliophora</taxon>
        <taxon>Intramacronucleata</taxon>
        <taxon>Oligohymenophorea</taxon>
        <taxon>Hymenostomatida</taxon>
        <taxon>Tetrahymenina</taxon>
        <taxon>Tetrahymenidae</taxon>
        <taxon>Tetrahymena</taxon>
    </lineage>
</organism>
<feature type="compositionally biased region" description="Basic and acidic residues" evidence="1">
    <location>
        <begin position="2620"/>
        <end position="2629"/>
    </location>
</feature>
<dbReference type="EMBL" id="GG662706">
    <property type="protein sequence ID" value="EAR95228.2"/>
    <property type="molecule type" value="Genomic_DNA"/>
</dbReference>
<dbReference type="SMART" id="SM00710">
    <property type="entry name" value="PbH1"/>
    <property type="match status" value="8"/>
</dbReference>
<sequence length="2641" mass="304815">MKSLNQVSQIIQIRCLFRVILVLQSIIQIIVAADNVLNIYVNSDSPSNGDGSQAKPYQDLFYAMNIISKVVTEFPQQDDQSSNPQIDINAANSYVIYLNADAQKAYNMFNPANSPKSYLINSAQAVSIMQYSSGSSVQNKPTIQLQDFLQVQNTSFSLFGCKLVFIINDANKLMQQQTKQICQLDLIGSIPQVNQVTLQILDQTTGGYIPTEQSIIKLEKKLEAERNKINRDYLDNQGAQSEHTNQHEKQDISSGQKQVYLQRSFFCTHQQKTLNAFNTKSPSDLQKQKGLLNNTNLGNQQYDQDQIIDNKFYIKNTTQNQELKIQTNSLNDSKLKLSDPSQCAFNQLDIIDSYIKVDSENFYKIWVGSIIELNFASNDIFDINTCELSNIQVKNLQLASDIEGSIFKLNYNSQQDVDFQSNVVKNIYIDTCTLYMVNIFELNLLQSEMKECIFKNFTLTNSLLQSSVGLDQSEFIKISIQNTQSSIKRSLYLIDHTLKGNKFINGRFFSVQPELQTEQVRTIIQNITIDNNYAVNTNSQEVQMFSNATQINIFDSNIQNNVFEQIVVFESNFFQVVDTIVFNNNQVYNNTLTNSVFYSANVMDASKVQIENNLFYHNYQIYNESLCINEQVLIQSTMFKIQGKPSNLSFLNNNIRVGKPIDSKSKDCNSYYEQFTYFMHITSVQYLNIQYVTFEDICTTQKYFLKDLSPKYFQQGNSAINSDNLNSETRGGFVQVSGFLRVDFKNNIFRNILTSSPLVNMDDEFYVSSRPKLTNVQNVTLERNTLLLISESSLLYFTYQDQNQITFLDNKFINNILIIAMDRLIGYTAPCLTFRGYNSVFNMQNNIFSSTAIRFEVYSLSMGGNALIAAAQIYIKDSQFLNSCQNIIDSSVAFSPDERQCQKNLTDIDETFLKFSDGGALNLFGTNQILIQNNIFQNNEAKRGGAIFLSGQVNDIYIQHNNFTQNSAIEGGVIYSEQVKVMNKILMSDLIFLGNSVLKYGVVLDSFLFFKHFEMENVIFANNYIRPQGSDYTYMVRLEKLGNCTVKISKVFFFGSNQQKFSGDYLQIYHSNQKDSRSNVDLIKKTEDMKPIQFEDCYFYIAGLQTSSSQKNFPQAVTIMSRKIEYNPVKTPVFLDNVLFTGENSLINFIKYFPQYGGNEYLLHFFDNSELKIIKYSSQAFYANNVDVIMNNTNVINILHYNGCVTVRNSYLQITNGEFEMNQKAAKYQNASQLMITSEKPEKHKSLIQNVKFKGYVPMAGEQQYDSQMISITNIQNVVIDNCNFTDASADYGSAIQVLEQVKNISITNSKFQNNWSRSTGGSVYISKDCSFLNIVKNTFKNSKSYYSLGGAIFIYKMNDHFNITQNEFYNNLAVFGNSISILSFDQNSLNSFLGFNTYTQNLVDYIALVHQFAQKAQQNKAIQTENQNVLYDWQQIIPSSEICLNFTISQRSFSYEWNFQQTTLQNSTSQQTFENLKVDEFIKYNNYQKTKSLFTNKQSSLPQDKELISSKIENDLSYITKVKYVLNAVGEDAVYTPIKPSMQTQFSSSYDTQNDILTIQNDQFVISNQRGYLQTVAFGVNNLITYNGYQQFLEILTQYNLVDQNKNSTYNLLYSDSQSLSSVVPNFQYFNKTTYQPYALGLGLSECDSGYSFDRTLRVCNYCQQGVYTLDPKGYSQCQPCVANSVCLGGYQLQVNEGYWRYSLYSSNVIYCNNNPYNCLVPESSNVPYTCKEGYQGPLCQACDNQNNYFSNGDGRCYTCNSNWITILIFITKKLIFLCYECFFIYTAVFANTLFATRGHECHALNVRRLNKVYVRIIQTYFQIMSLIISQYFIVGQELFNFVNQVFQIIGFPVDSVNYNYECWFYQFFGSKNEIYAYYASLISLCEPLFKISVVFVVWLIKRAFKIQWLKNRYFIISITSIILIEQLGVIQILLGSFKCISIPDGGSYMERNPNVSCQSDDYHIFTGFIYIPMMVLWAGGFTLLLFFYIFKNKKNLESKQMKLFFGFYYMCFRQKYFYWDVIIYMMKLLLLMLNYFVLDSDKLRFSCTTLILLGYCLAIKIYKPYTLDRQNKCDQILFYNLIFTMFLCYNIDNTNSNSLNILLIALLCISNLSFLGYISWRMFYIVRYFFKKFRSGVPTISKNSVKKLDKSLQEESEDEEQKNYLMQAELEYNHLEIAIKDENNEEVIIKEDDEEIQNINLKQGGGIIPSKKQETENIRQRYELHQYLKSMVEHNQNQPVQIDQLLDEDQEDSYNQDASPHSSNHNIGKTSFAFQKKGQHNQGGSILIQNNRAPAFKSFNNNLGKHEFGNKKKSFMNSQIGYDSSKHSNQQSVILNFNNNNPLKDSRNKESVEGASGASNNIKDNYYNQHENREFQSSYISHNSQHVQHVAALKKSFIHHVERQFMNKKKAKASMANRNYSNQYGDDEYGEYDDTHEYLHENYNNNKKKWTKSNVYVEDEVRQRNALVNKSELFQDQSECNQEQNQIDFTQSEAMDNNFQPLTSVFTNNNDTNILGSNIKVNQLNSHLFSDRRTINNKQFNPLTTRAPSTHIGYTSQQISTQQEVEGAFEAKGIHSEGNQDDSNAGHFTQDKKYESDSFYLKDKSNNFDDDDEDDDNEQKSYRDHFLSQEQLNMKNKKN</sequence>
<dbReference type="OrthoDB" id="77931at2759"/>
<dbReference type="SUPFAM" id="SSF51126">
    <property type="entry name" value="Pectin lyase-like"/>
    <property type="match status" value="3"/>
</dbReference>
<feature type="compositionally biased region" description="Basic and acidic residues" evidence="1">
    <location>
        <begin position="2591"/>
        <end position="2609"/>
    </location>
</feature>
<reference evidence="4" key="1">
    <citation type="journal article" date="2006" name="PLoS Biol.">
        <title>Macronuclear genome sequence of the ciliate Tetrahymena thermophila, a model eukaryote.</title>
        <authorList>
            <person name="Eisen J.A."/>
            <person name="Coyne R.S."/>
            <person name="Wu M."/>
            <person name="Wu D."/>
            <person name="Thiagarajan M."/>
            <person name="Wortman J.R."/>
            <person name="Badger J.H."/>
            <person name="Ren Q."/>
            <person name="Amedeo P."/>
            <person name="Jones K.M."/>
            <person name="Tallon L.J."/>
            <person name="Delcher A.L."/>
            <person name="Salzberg S.L."/>
            <person name="Silva J.C."/>
            <person name="Haas B.J."/>
            <person name="Majoros W.H."/>
            <person name="Farzad M."/>
            <person name="Carlton J.M."/>
            <person name="Smith R.K. Jr."/>
            <person name="Garg J."/>
            <person name="Pearlman R.E."/>
            <person name="Karrer K.M."/>
            <person name="Sun L."/>
            <person name="Manning G."/>
            <person name="Elde N.C."/>
            <person name="Turkewitz A.P."/>
            <person name="Asai D.J."/>
            <person name="Wilkes D.E."/>
            <person name="Wang Y."/>
            <person name="Cai H."/>
            <person name="Collins K."/>
            <person name="Stewart B.A."/>
            <person name="Lee S.R."/>
            <person name="Wilamowska K."/>
            <person name="Weinberg Z."/>
            <person name="Ruzzo W.L."/>
            <person name="Wloga D."/>
            <person name="Gaertig J."/>
            <person name="Frankel J."/>
            <person name="Tsao C.-C."/>
            <person name="Gorovsky M.A."/>
            <person name="Keeling P.J."/>
            <person name="Waller R.F."/>
            <person name="Patron N.J."/>
            <person name="Cherry J.M."/>
            <person name="Stover N.A."/>
            <person name="Krieger C.J."/>
            <person name="del Toro C."/>
            <person name="Ryder H.F."/>
            <person name="Williamson S.C."/>
            <person name="Barbeau R.A."/>
            <person name="Hamilton E.P."/>
            <person name="Orias E."/>
        </authorList>
    </citation>
    <scope>NUCLEOTIDE SEQUENCE [LARGE SCALE GENOMIC DNA]</scope>
    <source>
        <strain evidence="4">SB210</strain>
    </source>
</reference>
<dbReference type="InterPro" id="IPR011050">
    <property type="entry name" value="Pectin_lyase_fold/virulence"/>
</dbReference>
<feature type="transmembrane region" description="Helical" evidence="2">
    <location>
        <begin position="1877"/>
        <end position="1902"/>
    </location>
</feature>
<evidence type="ECO:0000256" key="2">
    <source>
        <dbReference type="SAM" id="Phobius"/>
    </source>
</evidence>
<keyword evidence="4" id="KW-1185">Reference proteome</keyword>
<feature type="region of interest" description="Disordered" evidence="1">
    <location>
        <begin position="2340"/>
        <end position="2366"/>
    </location>
</feature>
<keyword evidence="2" id="KW-0472">Membrane</keyword>
<dbReference type="HOGENOM" id="CLU_227553_0_0_1"/>
<feature type="transmembrane region" description="Helical" evidence="2">
    <location>
        <begin position="1970"/>
        <end position="1992"/>
    </location>
</feature>
<feature type="transmembrane region" description="Helical" evidence="2">
    <location>
        <begin position="1914"/>
        <end position="1936"/>
    </location>
</feature>
<dbReference type="RefSeq" id="XP_001015473.2">
    <property type="nucleotide sequence ID" value="XM_001015473.2"/>
</dbReference>
<feature type="region of interest" description="Disordered" evidence="1">
    <location>
        <begin position="2577"/>
        <end position="2641"/>
    </location>
</feature>
<feature type="transmembrane region" description="Helical" evidence="2">
    <location>
        <begin position="2018"/>
        <end position="2039"/>
    </location>
</feature>
<name>Q23FC5_TETTS</name>